<feature type="signal peptide" evidence="1">
    <location>
        <begin position="1"/>
        <end position="18"/>
    </location>
</feature>
<comment type="caution">
    <text evidence="2">The sequence shown here is derived from an EMBL/GenBank/DDBJ whole genome shotgun (WGS) entry which is preliminary data.</text>
</comment>
<feature type="chain" id="PRO_5034089173" evidence="1">
    <location>
        <begin position="19"/>
        <end position="204"/>
    </location>
</feature>
<keyword evidence="1" id="KW-0732">Signal</keyword>
<organism evidence="2 3">
    <name type="scientific">Tricholomella constricta</name>
    <dbReference type="NCBI Taxonomy" id="117010"/>
    <lineage>
        <taxon>Eukaryota</taxon>
        <taxon>Fungi</taxon>
        <taxon>Dikarya</taxon>
        <taxon>Basidiomycota</taxon>
        <taxon>Agaricomycotina</taxon>
        <taxon>Agaricomycetes</taxon>
        <taxon>Agaricomycetidae</taxon>
        <taxon>Agaricales</taxon>
        <taxon>Tricholomatineae</taxon>
        <taxon>Lyophyllaceae</taxon>
        <taxon>Tricholomella</taxon>
    </lineage>
</organism>
<dbReference type="AlphaFoldDB" id="A0A8H5GP43"/>
<protein>
    <submittedName>
        <fullName evidence="2">Uncharacterized protein</fullName>
    </submittedName>
</protein>
<evidence type="ECO:0000256" key="1">
    <source>
        <dbReference type="SAM" id="SignalP"/>
    </source>
</evidence>
<keyword evidence="3" id="KW-1185">Reference proteome</keyword>
<name>A0A8H5GP43_9AGAR</name>
<proteinExistence type="predicted"/>
<sequence>MIATILATLIFLPVTTLAQNSPTVVCIPGQCLQGYSNTTIGAVISAPGAATDIHLLPGQYASDTNPQLLHNLLTSSSASLSPSPGFGGTLSPLPLNLALQSGIAVYADALYSGQAGFLSLPDTPAVNSSTPLTARSLSLSSDVWIATTSGPSNKRVIIWDSVPDVRELPLASSSSLSLVDIQTTSHVPLATPRVALALEPRNSV</sequence>
<evidence type="ECO:0000313" key="2">
    <source>
        <dbReference type="EMBL" id="KAF5368220.1"/>
    </source>
</evidence>
<reference evidence="2 3" key="1">
    <citation type="journal article" date="2020" name="ISME J.">
        <title>Uncovering the hidden diversity of litter-decomposition mechanisms in mushroom-forming fungi.</title>
        <authorList>
            <person name="Floudas D."/>
            <person name="Bentzer J."/>
            <person name="Ahren D."/>
            <person name="Johansson T."/>
            <person name="Persson P."/>
            <person name="Tunlid A."/>
        </authorList>
    </citation>
    <scope>NUCLEOTIDE SEQUENCE [LARGE SCALE GENOMIC DNA]</scope>
    <source>
        <strain evidence="2 3">CBS 661.87</strain>
    </source>
</reference>
<dbReference type="EMBL" id="JAACJP010000061">
    <property type="protein sequence ID" value="KAF5368220.1"/>
    <property type="molecule type" value="Genomic_DNA"/>
</dbReference>
<accession>A0A8H5GP43</accession>
<evidence type="ECO:0000313" key="3">
    <source>
        <dbReference type="Proteomes" id="UP000565441"/>
    </source>
</evidence>
<dbReference type="Proteomes" id="UP000565441">
    <property type="component" value="Unassembled WGS sequence"/>
</dbReference>
<dbReference type="OrthoDB" id="18487at2759"/>
<gene>
    <name evidence="2" type="ORF">D9615_010524</name>
</gene>